<keyword evidence="2" id="KW-0812">Transmembrane</keyword>
<evidence type="ECO:0000313" key="5">
    <source>
        <dbReference type="Proteomes" id="UP001303160"/>
    </source>
</evidence>
<feature type="region of interest" description="Disordered" evidence="1">
    <location>
        <begin position="523"/>
        <end position="621"/>
    </location>
</feature>
<protein>
    <submittedName>
        <fullName evidence="4">Aspartic peptidase domain-containing protein</fullName>
    </submittedName>
</protein>
<keyword evidence="5" id="KW-1185">Reference proteome</keyword>
<feature type="compositionally biased region" description="Basic and acidic residues" evidence="1">
    <location>
        <begin position="530"/>
        <end position="551"/>
    </location>
</feature>
<feature type="domain" description="Peptidase A1" evidence="3">
    <location>
        <begin position="54"/>
        <end position="438"/>
    </location>
</feature>
<gene>
    <name evidence="4" type="ORF">QBC40DRAFT_215682</name>
</gene>
<feature type="compositionally biased region" description="Basic and acidic residues" evidence="1">
    <location>
        <begin position="590"/>
        <end position="621"/>
    </location>
</feature>
<evidence type="ECO:0000313" key="4">
    <source>
        <dbReference type="EMBL" id="KAK4205002.1"/>
    </source>
</evidence>
<dbReference type="PROSITE" id="PS51767">
    <property type="entry name" value="PEPTIDASE_A1"/>
    <property type="match status" value="1"/>
</dbReference>
<dbReference type="SUPFAM" id="SSF50630">
    <property type="entry name" value="Acid proteases"/>
    <property type="match status" value="1"/>
</dbReference>
<keyword evidence="2" id="KW-1133">Transmembrane helix</keyword>
<reference evidence="4" key="2">
    <citation type="submission" date="2023-05" db="EMBL/GenBank/DDBJ databases">
        <authorList>
            <consortium name="Lawrence Berkeley National Laboratory"/>
            <person name="Steindorff A."/>
            <person name="Hensen N."/>
            <person name="Bonometti L."/>
            <person name="Westerberg I."/>
            <person name="Brannstrom I.O."/>
            <person name="Guillou S."/>
            <person name="Cros-Aarteil S."/>
            <person name="Calhoun S."/>
            <person name="Haridas S."/>
            <person name="Kuo A."/>
            <person name="Mondo S."/>
            <person name="Pangilinan J."/>
            <person name="Riley R."/>
            <person name="Labutti K."/>
            <person name="Andreopoulos B."/>
            <person name="Lipzen A."/>
            <person name="Chen C."/>
            <person name="Yanf M."/>
            <person name="Daum C."/>
            <person name="Ng V."/>
            <person name="Clum A."/>
            <person name="Ohm R."/>
            <person name="Martin F."/>
            <person name="Silar P."/>
            <person name="Natvig D."/>
            <person name="Lalanne C."/>
            <person name="Gautier V."/>
            <person name="Ament-Velasquez S.L."/>
            <person name="Kruys A."/>
            <person name="Hutchinson M.I."/>
            <person name="Powell A.J."/>
            <person name="Barry K."/>
            <person name="Miller A.N."/>
            <person name="Grigoriev I.V."/>
            <person name="Debuchy R."/>
            <person name="Gladieux P."/>
            <person name="Thoren M.H."/>
            <person name="Johannesson H."/>
        </authorList>
    </citation>
    <scope>NUCLEOTIDE SEQUENCE</scope>
    <source>
        <strain evidence="4">CBS 315.58</strain>
    </source>
</reference>
<sequence length="621" mass="68037">MTAMAASASRPTAKKALAALVFASLADAKFLQMPFTSEFDNFGSGTYGPDGPWHAVAALLGNLKRESHLVPLDGPLVSLWPTAASMSAVHSTEAGGTYDTTRSGNATKPFAQIKEASFQTSENDVATIFRFAELNSNHTSGGFMVVDAMTFTNLRFEEPGYANVQATTYVMNSSVINYPNNRAFKPTVGILGFGRPSDLSFRGTSILVQMKEAGLISSSSFGLHIASVPLRQRGSLILGGYDQSRVIGPVGVFDKTTGFASTYLKDVSVGFEADSEFSWEEQSVWPNPVPDEASRVASTRFMQPDKNGIIAIPNPAVPGIYLPSPICANAAKQLPVVWKEDLGYYLWDTSDPRYDIVMNFGGYMAFTFLDSQDTNITIKVPFKLLNLTLEAPIVDEPALYFPCHATNSHNTGVWELGRAFLQAAFFGVNYDTNVTFLAQAPGPDMAQSAIQSLEPEDRNMAGMPVAAFVNSWRKQWPELVIPDSKSTLSSGALAGIVVGGLVGVGLLIAACWLFWRQRQRRRGSEQLSDSETKSVSELDSGSREDARECPYPEHPFVEIGDNTVMELDSKNYSEAPSSPGVYEMPADNPFVDRERDRDKEKEKEEEREKENEKEKEEESQK</sequence>
<evidence type="ECO:0000256" key="1">
    <source>
        <dbReference type="SAM" id="MobiDB-lite"/>
    </source>
</evidence>
<evidence type="ECO:0000256" key="2">
    <source>
        <dbReference type="SAM" id="Phobius"/>
    </source>
</evidence>
<keyword evidence="2" id="KW-0472">Membrane</keyword>
<dbReference type="EMBL" id="MU863878">
    <property type="protein sequence ID" value="KAK4205002.1"/>
    <property type="molecule type" value="Genomic_DNA"/>
</dbReference>
<proteinExistence type="predicted"/>
<evidence type="ECO:0000259" key="3">
    <source>
        <dbReference type="PROSITE" id="PS51767"/>
    </source>
</evidence>
<dbReference type="InterPro" id="IPR033121">
    <property type="entry name" value="PEPTIDASE_A1"/>
</dbReference>
<accession>A0AAN6XWI2</accession>
<dbReference type="Pfam" id="PF00026">
    <property type="entry name" value="Asp"/>
    <property type="match status" value="1"/>
</dbReference>
<organism evidence="4 5">
    <name type="scientific">Triangularia verruculosa</name>
    <dbReference type="NCBI Taxonomy" id="2587418"/>
    <lineage>
        <taxon>Eukaryota</taxon>
        <taxon>Fungi</taxon>
        <taxon>Dikarya</taxon>
        <taxon>Ascomycota</taxon>
        <taxon>Pezizomycotina</taxon>
        <taxon>Sordariomycetes</taxon>
        <taxon>Sordariomycetidae</taxon>
        <taxon>Sordariales</taxon>
        <taxon>Podosporaceae</taxon>
        <taxon>Triangularia</taxon>
    </lineage>
</organism>
<dbReference type="InterPro" id="IPR021109">
    <property type="entry name" value="Peptidase_aspartic_dom_sf"/>
</dbReference>
<dbReference type="AlphaFoldDB" id="A0AAN6XWI2"/>
<dbReference type="Proteomes" id="UP001303160">
    <property type="component" value="Unassembled WGS sequence"/>
</dbReference>
<feature type="transmembrane region" description="Helical" evidence="2">
    <location>
        <begin position="492"/>
        <end position="515"/>
    </location>
</feature>
<dbReference type="Gene3D" id="2.40.70.10">
    <property type="entry name" value="Acid Proteases"/>
    <property type="match status" value="2"/>
</dbReference>
<comment type="caution">
    <text evidence="4">The sequence shown here is derived from an EMBL/GenBank/DDBJ whole genome shotgun (WGS) entry which is preliminary data.</text>
</comment>
<name>A0AAN6XWI2_9PEZI</name>
<reference evidence="4" key="1">
    <citation type="journal article" date="2023" name="Mol. Phylogenet. Evol.">
        <title>Genome-scale phylogeny and comparative genomics of the fungal order Sordariales.</title>
        <authorList>
            <person name="Hensen N."/>
            <person name="Bonometti L."/>
            <person name="Westerberg I."/>
            <person name="Brannstrom I.O."/>
            <person name="Guillou S."/>
            <person name="Cros-Aarteil S."/>
            <person name="Calhoun S."/>
            <person name="Haridas S."/>
            <person name="Kuo A."/>
            <person name="Mondo S."/>
            <person name="Pangilinan J."/>
            <person name="Riley R."/>
            <person name="LaButti K."/>
            <person name="Andreopoulos B."/>
            <person name="Lipzen A."/>
            <person name="Chen C."/>
            <person name="Yan M."/>
            <person name="Daum C."/>
            <person name="Ng V."/>
            <person name="Clum A."/>
            <person name="Steindorff A."/>
            <person name="Ohm R.A."/>
            <person name="Martin F."/>
            <person name="Silar P."/>
            <person name="Natvig D.O."/>
            <person name="Lalanne C."/>
            <person name="Gautier V."/>
            <person name="Ament-Velasquez S.L."/>
            <person name="Kruys A."/>
            <person name="Hutchinson M.I."/>
            <person name="Powell A.J."/>
            <person name="Barry K."/>
            <person name="Miller A.N."/>
            <person name="Grigoriev I.V."/>
            <person name="Debuchy R."/>
            <person name="Gladieux P."/>
            <person name="Hiltunen Thoren M."/>
            <person name="Johannesson H."/>
        </authorList>
    </citation>
    <scope>NUCLEOTIDE SEQUENCE</scope>
    <source>
        <strain evidence="4">CBS 315.58</strain>
    </source>
</reference>